<gene>
    <name evidence="2" type="ORF">A2363_01960</name>
</gene>
<evidence type="ECO:0000313" key="2">
    <source>
        <dbReference type="EMBL" id="OGG34965.1"/>
    </source>
</evidence>
<evidence type="ECO:0008006" key="4">
    <source>
        <dbReference type="Google" id="ProtNLM"/>
    </source>
</evidence>
<protein>
    <recommendedName>
        <fullName evidence="4">DUF5667 domain-containing protein</fullName>
    </recommendedName>
</protein>
<organism evidence="2 3">
    <name type="scientific">Candidatus Gottesmanbacteria bacterium RIFOXYB1_FULL_47_11</name>
    <dbReference type="NCBI Taxonomy" id="1798401"/>
    <lineage>
        <taxon>Bacteria</taxon>
        <taxon>Candidatus Gottesmaniibacteriota</taxon>
    </lineage>
</organism>
<dbReference type="AlphaFoldDB" id="A0A1F6BDG6"/>
<feature type="signal peptide" evidence="1">
    <location>
        <begin position="1"/>
        <end position="24"/>
    </location>
</feature>
<sequence length="179" mass="19686">MKHLLILVTSIVLAGSFFSVQAVAPDLATTTSGEIVEYTLPYPGLLPDSPLYVFKQVRDWIMEKLIADPLKKTEFYILQGDKRLNMGMMLNQSGKVVLGEQIISKGSKYMNNAIQQLLVQKSQGKDVPAYIIDKITRALAKHGEIIQAELTRAGDGQKAGLTASLTLITQLQGELVKLK</sequence>
<dbReference type="EMBL" id="MFKE01000019">
    <property type="protein sequence ID" value="OGG34965.1"/>
    <property type="molecule type" value="Genomic_DNA"/>
</dbReference>
<reference evidence="2 3" key="1">
    <citation type="journal article" date="2016" name="Nat. Commun.">
        <title>Thousands of microbial genomes shed light on interconnected biogeochemical processes in an aquifer system.</title>
        <authorList>
            <person name="Anantharaman K."/>
            <person name="Brown C.T."/>
            <person name="Hug L.A."/>
            <person name="Sharon I."/>
            <person name="Castelle C.J."/>
            <person name="Probst A.J."/>
            <person name="Thomas B.C."/>
            <person name="Singh A."/>
            <person name="Wilkins M.J."/>
            <person name="Karaoz U."/>
            <person name="Brodie E.L."/>
            <person name="Williams K.H."/>
            <person name="Hubbard S.S."/>
            <person name="Banfield J.F."/>
        </authorList>
    </citation>
    <scope>NUCLEOTIDE SEQUENCE [LARGE SCALE GENOMIC DNA]</scope>
</reference>
<proteinExistence type="predicted"/>
<evidence type="ECO:0000313" key="3">
    <source>
        <dbReference type="Proteomes" id="UP000176186"/>
    </source>
</evidence>
<evidence type="ECO:0000256" key="1">
    <source>
        <dbReference type="SAM" id="SignalP"/>
    </source>
</evidence>
<dbReference type="STRING" id="1798401.A2363_01960"/>
<accession>A0A1F6BDG6</accession>
<dbReference type="Proteomes" id="UP000176186">
    <property type="component" value="Unassembled WGS sequence"/>
</dbReference>
<name>A0A1F6BDG6_9BACT</name>
<comment type="caution">
    <text evidence="2">The sequence shown here is derived from an EMBL/GenBank/DDBJ whole genome shotgun (WGS) entry which is preliminary data.</text>
</comment>
<feature type="chain" id="PRO_5009523074" description="DUF5667 domain-containing protein" evidence="1">
    <location>
        <begin position="25"/>
        <end position="179"/>
    </location>
</feature>
<keyword evidence="1" id="KW-0732">Signal</keyword>